<feature type="compositionally biased region" description="Low complexity" evidence="1">
    <location>
        <begin position="1"/>
        <end position="15"/>
    </location>
</feature>
<proteinExistence type="predicted"/>
<dbReference type="Proteomes" id="UP000078492">
    <property type="component" value="Unassembled WGS sequence"/>
</dbReference>
<keyword evidence="3" id="KW-1185">Reference proteome</keyword>
<reference evidence="2 3" key="1">
    <citation type="submission" date="2015-09" db="EMBL/GenBank/DDBJ databases">
        <title>Trachymyrmex cornetzi WGS genome.</title>
        <authorList>
            <person name="Nygaard S."/>
            <person name="Hu H."/>
            <person name="Boomsma J."/>
            <person name="Zhang G."/>
        </authorList>
    </citation>
    <scope>NUCLEOTIDE SEQUENCE [LARGE SCALE GENOMIC DNA]</scope>
    <source>
        <strain evidence="2">Tcor2-1</strain>
        <tissue evidence="2">Whole body</tissue>
    </source>
</reference>
<feature type="compositionally biased region" description="Polar residues" evidence="1">
    <location>
        <begin position="133"/>
        <end position="155"/>
    </location>
</feature>
<name>A0A151JN42_9HYME</name>
<organism evidence="2 3">
    <name type="scientific">Trachymyrmex cornetzi</name>
    <dbReference type="NCBI Taxonomy" id="471704"/>
    <lineage>
        <taxon>Eukaryota</taxon>
        <taxon>Metazoa</taxon>
        <taxon>Ecdysozoa</taxon>
        <taxon>Arthropoda</taxon>
        <taxon>Hexapoda</taxon>
        <taxon>Insecta</taxon>
        <taxon>Pterygota</taxon>
        <taxon>Neoptera</taxon>
        <taxon>Endopterygota</taxon>
        <taxon>Hymenoptera</taxon>
        <taxon>Apocrita</taxon>
        <taxon>Aculeata</taxon>
        <taxon>Formicoidea</taxon>
        <taxon>Formicidae</taxon>
        <taxon>Myrmicinae</taxon>
        <taxon>Trachymyrmex</taxon>
    </lineage>
</organism>
<feature type="compositionally biased region" description="Basic residues" evidence="1">
    <location>
        <begin position="25"/>
        <end position="34"/>
    </location>
</feature>
<evidence type="ECO:0000313" key="2">
    <source>
        <dbReference type="EMBL" id="KYN27582.1"/>
    </source>
</evidence>
<feature type="region of interest" description="Disordered" evidence="1">
    <location>
        <begin position="1"/>
        <end position="61"/>
    </location>
</feature>
<dbReference type="EMBL" id="KQ978901">
    <property type="protein sequence ID" value="KYN27582.1"/>
    <property type="molecule type" value="Genomic_DNA"/>
</dbReference>
<dbReference type="AlphaFoldDB" id="A0A151JN42"/>
<evidence type="ECO:0000256" key="1">
    <source>
        <dbReference type="SAM" id="MobiDB-lite"/>
    </source>
</evidence>
<sequence>MMARSRGASSSSALVRAKDGGGRERGRRRGHHRPERNSEHSRDSSQVARRVREERRVARSDQVSVNLRKVERSSGFAALSMARSNNNGCGRGSKHTVRRCDVAVMSRGKATFQQHESIGVVNGGNVQQRNNDDSTGNSNGIVTGSNHSQIEGTAD</sequence>
<evidence type="ECO:0000313" key="3">
    <source>
        <dbReference type="Proteomes" id="UP000078492"/>
    </source>
</evidence>
<protein>
    <submittedName>
        <fullName evidence="2">Uncharacterized protein</fullName>
    </submittedName>
</protein>
<feature type="region of interest" description="Disordered" evidence="1">
    <location>
        <begin position="122"/>
        <end position="155"/>
    </location>
</feature>
<gene>
    <name evidence="2" type="ORF">ALC57_03041</name>
</gene>
<accession>A0A151JN42</accession>
<feature type="compositionally biased region" description="Basic and acidic residues" evidence="1">
    <location>
        <begin position="50"/>
        <end position="59"/>
    </location>
</feature>